<proteinExistence type="predicted"/>
<organism evidence="11 12">
    <name type="scientific">Astrephomene gubernaculifera</name>
    <dbReference type="NCBI Taxonomy" id="47775"/>
    <lineage>
        <taxon>Eukaryota</taxon>
        <taxon>Viridiplantae</taxon>
        <taxon>Chlorophyta</taxon>
        <taxon>core chlorophytes</taxon>
        <taxon>Chlorophyceae</taxon>
        <taxon>CS clade</taxon>
        <taxon>Chlamydomonadales</taxon>
        <taxon>Astrephomenaceae</taxon>
        <taxon>Astrephomene</taxon>
    </lineage>
</organism>
<evidence type="ECO:0000256" key="5">
    <source>
        <dbReference type="ARBA" id="ARBA00022837"/>
    </source>
</evidence>
<name>A0AAD3DIM6_9CHLO</name>
<keyword evidence="6" id="KW-1133">Transmembrane helix</keyword>
<feature type="region of interest" description="Disordered" evidence="9">
    <location>
        <begin position="277"/>
        <end position="314"/>
    </location>
</feature>
<protein>
    <recommendedName>
        <fullName evidence="10">EF-hand domain-containing protein</fullName>
    </recommendedName>
</protein>
<feature type="region of interest" description="Disordered" evidence="9">
    <location>
        <begin position="141"/>
        <end position="215"/>
    </location>
</feature>
<keyword evidence="3 8" id="KW-0812">Transmembrane</keyword>
<dbReference type="GO" id="GO:0005509">
    <property type="term" value="F:calcium ion binding"/>
    <property type="evidence" value="ECO:0007669"/>
    <property type="project" value="InterPro"/>
</dbReference>
<evidence type="ECO:0000256" key="3">
    <source>
        <dbReference type="ARBA" id="ARBA00022692"/>
    </source>
</evidence>
<dbReference type="InterPro" id="IPR011992">
    <property type="entry name" value="EF-hand-dom_pair"/>
</dbReference>
<dbReference type="InterPro" id="IPR018247">
    <property type="entry name" value="EF_Hand_1_Ca_BS"/>
</dbReference>
<sequence>MHFTTSSPLSECKLLTQQHVLTQRSDYAEAELTFSFTDARRGGRNGYRAPVLASLSLSRTRGQHGPRNILASLTGITLLFQGRDAGLRKTFDAIDVDGKGHITEKDLEAFANRNGLPSSYAAHFANAVRANAVRPGTATAIGATADSNRRDSTVSARTEVQQCVASSSSSAAVPSSQEQQRQQHTMPRPDSDSSCGSSSELVHQQQRKRGRAVAEDAEELTYGMFRQFVRSREEALRRAFNLFDQDGDGRISVADLDASLSRVAVGCPQTRCVLRCSGGSSGSGSSSTSSSGGSGSSEDSGSRASGSGGGGGGVGGSCRSVAARHLHAKAATEQGSLGFPEFRDFFLLLPQQDMLVEYWVAAEGAAAAGTGAAAGSALGLSDKQLRGRAAGGRVGGGAAGRRRGGGGGSGGAAMVAAAGVAAAAATGRGAAAAVASATAEAAKGSPWGHLLAGAVAGAASRTATAPLETLRLAAMAGQLQSRSLVQAAQDILSSQGWPGLYRGNFLNVLKSAPQKALDFFAFDAFKRLIGEESTAQLFLAAGLAGCTSWVVLYPLEVVRSRVTVAASSLAARSSAAAAAAAGAAVVTSQCALPGAAAAAAAAASTSAATARAPGLLQMLTTIVRQEGPMSLYRGLGASVAAIFPEAAITYGLHDALKKSYTRITRTEPGVVPSLAFGVFSAFMGQLVSFPLETVSRRLQVAAVPAAGAAGTAAAASLGGLGGVATVVRGLLAEGGPAAFYRGIGAATLRLIPMACVSFGTYEAVRALLVAWEQQREERQAREKLHARCMPLVLHGPRGDPEVVGRVCTPPGAAVPALCSTTALYGSSSSSCSSVSSSVDSSSNSGSKASSNSSSSCAGGGLTSTCMAASASGPRVGYTGTRA</sequence>
<evidence type="ECO:0000256" key="1">
    <source>
        <dbReference type="ARBA" id="ARBA00004448"/>
    </source>
</evidence>
<evidence type="ECO:0000256" key="9">
    <source>
        <dbReference type="SAM" id="MobiDB-lite"/>
    </source>
</evidence>
<dbReference type="InterPro" id="IPR002067">
    <property type="entry name" value="MCP"/>
</dbReference>
<feature type="domain" description="EF-hand" evidence="10">
    <location>
        <begin position="82"/>
        <end position="117"/>
    </location>
</feature>
<reference evidence="11 12" key="1">
    <citation type="journal article" date="2021" name="Sci. Rep.">
        <title>Genome sequencing of the multicellular alga Astrephomene provides insights into convergent evolution of germ-soma differentiation.</title>
        <authorList>
            <person name="Yamashita S."/>
            <person name="Yamamoto K."/>
            <person name="Matsuzaki R."/>
            <person name="Suzuki S."/>
            <person name="Yamaguchi H."/>
            <person name="Hirooka S."/>
            <person name="Minakuchi Y."/>
            <person name="Miyagishima S."/>
            <person name="Kawachi M."/>
            <person name="Toyoda A."/>
            <person name="Nozaki H."/>
        </authorList>
    </citation>
    <scope>NUCLEOTIDE SEQUENCE [LARGE SCALE GENOMIC DNA]</scope>
    <source>
        <strain evidence="11 12">NIES-4017</strain>
    </source>
</reference>
<dbReference type="EMBL" id="BMAR01000003">
    <property type="protein sequence ID" value="GFR42525.1"/>
    <property type="molecule type" value="Genomic_DNA"/>
</dbReference>
<feature type="repeat" description="Solcar" evidence="8">
    <location>
        <begin position="532"/>
        <end position="659"/>
    </location>
</feature>
<dbReference type="InterPro" id="IPR018108">
    <property type="entry name" value="MCP_transmembrane"/>
</dbReference>
<dbReference type="SUPFAM" id="SSF103506">
    <property type="entry name" value="Mitochondrial carrier"/>
    <property type="match status" value="1"/>
</dbReference>
<evidence type="ECO:0000256" key="6">
    <source>
        <dbReference type="ARBA" id="ARBA00022989"/>
    </source>
</evidence>
<dbReference type="Pfam" id="PF13405">
    <property type="entry name" value="EF-hand_6"/>
    <property type="match status" value="1"/>
</dbReference>
<evidence type="ECO:0000256" key="8">
    <source>
        <dbReference type="PROSITE-ProRule" id="PRU00282"/>
    </source>
</evidence>
<dbReference type="PROSITE" id="PS50920">
    <property type="entry name" value="SOLCAR"/>
    <property type="match status" value="3"/>
</dbReference>
<dbReference type="Pfam" id="PF00153">
    <property type="entry name" value="Mito_carr"/>
    <property type="match status" value="3"/>
</dbReference>
<dbReference type="Gene3D" id="1.50.40.10">
    <property type="entry name" value="Mitochondrial carrier domain"/>
    <property type="match status" value="1"/>
</dbReference>
<evidence type="ECO:0000256" key="4">
    <source>
        <dbReference type="ARBA" id="ARBA00022737"/>
    </source>
</evidence>
<evidence type="ECO:0000313" key="11">
    <source>
        <dbReference type="EMBL" id="GFR42525.1"/>
    </source>
</evidence>
<comment type="subcellular location">
    <subcellularLocation>
        <location evidence="1">Mitochondrion inner membrane</location>
        <topology evidence="1">Multi-pass membrane protein</topology>
    </subcellularLocation>
</comment>
<keyword evidence="12" id="KW-1185">Reference proteome</keyword>
<evidence type="ECO:0000313" key="12">
    <source>
        <dbReference type="Proteomes" id="UP001054857"/>
    </source>
</evidence>
<feature type="repeat" description="Solcar" evidence="8">
    <location>
        <begin position="444"/>
        <end position="528"/>
    </location>
</feature>
<keyword evidence="5" id="KW-0106">Calcium</keyword>
<dbReference type="GO" id="GO:0055085">
    <property type="term" value="P:transmembrane transport"/>
    <property type="evidence" value="ECO:0007669"/>
    <property type="project" value="InterPro"/>
</dbReference>
<keyword evidence="7 8" id="KW-0472">Membrane</keyword>
<keyword evidence="4" id="KW-0677">Repeat</keyword>
<comment type="caution">
    <text evidence="11">The sequence shown here is derived from an EMBL/GenBank/DDBJ whole genome shotgun (WGS) entry which is preliminary data.</text>
</comment>
<accession>A0AAD3DIM6</accession>
<dbReference type="InterPro" id="IPR023395">
    <property type="entry name" value="MCP_dom_sf"/>
</dbReference>
<dbReference type="Gene3D" id="1.10.238.10">
    <property type="entry name" value="EF-hand"/>
    <property type="match status" value="1"/>
</dbReference>
<dbReference type="Pfam" id="PF13202">
    <property type="entry name" value="EF-hand_5"/>
    <property type="match status" value="1"/>
</dbReference>
<evidence type="ECO:0000256" key="2">
    <source>
        <dbReference type="ARBA" id="ARBA00022448"/>
    </source>
</evidence>
<keyword evidence="2" id="KW-0813">Transport</keyword>
<feature type="non-terminal residue" evidence="11">
    <location>
        <position position="1"/>
    </location>
</feature>
<feature type="compositionally biased region" description="Low complexity" evidence="9">
    <location>
        <begin position="835"/>
        <end position="856"/>
    </location>
</feature>
<dbReference type="PROSITE" id="PS50222">
    <property type="entry name" value="EF_HAND_2"/>
    <property type="match status" value="2"/>
</dbReference>
<dbReference type="InterPro" id="IPR002048">
    <property type="entry name" value="EF_hand_dom"/>
</dbReference>
<feature type="compositionally biased region" description="Low complexity" evidence="9">
    <location>
        <begin position="283"/>
        <end position="305"/>
    </location>
</feature>
<dbReference type="PROSITE" id="PS00018">
    <property type="entry name" value="EF_HAND_1"/>
    <property type="match status" value="1"/>
</dbReference>
<dbReference type="GO" id="GO:0005743">
    <property type="term" value="C:mitochondrial inner membrane"/>
    <property type="evidence" value="ECO:0007669"/>
    <property type="project" value="UniProtKB-SubCell"/>
</dbReference>
<feature type="compositionally biased region" description="Low complexity" evidence="9">
    <location>
        <begin position="160"/>
        <end position="180"/>
    </location>
</feature>
<dbReference type="AlphaFoldDB" id="A0AAD3DIM6"/>
<dbReference type="SUPFAM" id="SSF47473">
    <property type="entry name" value="EF-hand"/>
    <property type="match status" value="1"/>
</dbReference>
<feature type="repeat" description="Solcar" evidence="8">
    <location>
        <begin position="668"/>
        <end position="767"/>
    </location>
</feature>
<evidence type="ECO:0000256" key="7">
    <source>
        <dbReference type="ARBA" id="ARBA00023136"/>
    </source>
</evidence>
<gene>
    <name evidence="11" type="ORF">Agub_g3423</name>
</gene>
<evidence type="ECO:0000259" key="10">
    <source>
        <dbReference type="PROSITE" id="PS50222"/>
    </source>
</evidence>
<dbReference type="PRINTS" id="PR00926">
    <property type="entry name" value="MITOCARRIER"/>
</dbReference>
<dbReference type="Proteomes" id="UP001054857">
    <property type="component" value="Unassembled WGS sequence"/>
</dbReference>
<feature type="region of interest" description="Disordered" evidence="9">
    <location>
        <begin position="835"/>
        <end position="859"/>
    </location>
</feature>
<dbReference type="SMART" id="SM00054">
    <property type="entry name" value="EFh"/>
    <property type="match status" value="2"/>
</dbReference>
<dbReference type="PANTHER" id="PTHR24089">
    <property type="entry name" value="SOLUTE CARRIER FAMILY 25"/>
    <property type="match status" value="1"/>
</dbReference>
<feature type="domain" description="EF-hand" evidence="10">
    <location>
        <begin position="231"/>
        <end position="266"/>
    </location>
</feature>